<evidence type="ECO:0000256" key="9">
    <source>
        <dbReference type="RuleBase" id="RU361169"/>
    </source>
</evidence>
<dbReference type="GO" id="GO:0004650">
    <property type="term" value="F:polygalacturonase activity"/>
    <property type="evidence" value="ECO:0007669"/>
    <property type="project" value="InterPro"/>
</dbReference>
<evidence type="ECO:0000313" key="10">
    <source>
        <dbReference type="EMBL" id="TSJ77306.1"/>
    </source>
</evidence>
<proteinExistence type="inferred from homology"/>
<sequence>MNTLSPASLYRYHAAQPRSTTFALSVNGEPVATLLAEKADFAVFECTGPTLISIVAESSAADAQVKPLSAGIIPEIENRTIQFQIEGPRNLCIDVPGLKPLFIYANAPEINKPSAGEEGVHFFAAGAIHEAGEIVLKNGETLYIEGGAVVRGFVRSNGATNVAIRGHGILDGRYHSYAQGDRVRSVIFAHCTGVEVSDIIMIEPTSWMLVFACCRDVHVDGLKQIGSCMSSDGIDICASSDVLIENCCLRNDDDNIAIKAGVFEKVLHWTNNVENVIVRHCIFLNGQPGNAMEIGYELSTDRVSNVVFEDIDVINAHGDGAVFSIHNGDRAIVENIRWENIRVEHYWDKLVDFRVVRSRYNRDTERGIIRNIHLKNIRVIHAYFNPGCSTSLISGYTAEKPVHDVHFEDFYLNEKKVMCADELELHTRNTEDIRFS</sequence>
<keyword evidence="3 9" id="KW-0378">Hydrolase</keyword>
<dbReference type="Gene3D" id="2.160.20.10">
    <property type="entry name" value="Single-stranded right-handed beta-helix, Pectin lyase-like"/>
    <property type="match status" value="1"/>
</dbReference>
<comment type="similarity">
    <text evidence="1 9">Belongs to the glycosyl hydrolase 28 family.</text>
</comment>
<evidence type="ECO:0000256" key="4">
    <source>
        <dbReference type="ARBA" id="ARBA00023180"/>
    </source>
</evidence>
<gene>
    <name evidence="10" type="ORF">FPL22_14520</name>
</gene>
<evidence type="ECO:0000256" key="7">
    <source>
        <dbReference type="ARBA" id="ARBA00023326"/>
    </source>
</evidence>
<evidence type="ECO:0000256" key="5">
    <source>
        <dbReference type="ARBA" id="ARBA00023277"/>
    </source>
</evidence>
<evidence type="ECO:0000256" key="2">
    <source>
        <dbReference type="ARBA" id="ARBA00022737"/>
    </source>
</evidence>
<evidence type="ECO:0008006" key="12">
    <source>
        <dbReference type="Google" id="ProtNLM"/>
    </source>
</evidence>
<reference evidence="10 11" key="1">
    <citation type="submission" date="2019-07" db="EMBL/GenBank/DDBJ databases">
        <title>Description of 53C-WASEF.</title>
        <authorList>
            <person name="Pitt A."/>
            <person name="Hahn M.W."/>
        </authorList>
    </citation>
    <scope>NUCLEOTIDE SEQUENCE [LARGE SCALE GENOMIC DNA]</scope>
    <source>
        <strain evidence="10 11">53C-WASEF</strain>
    </source>
</reference>
<dbReference type="InterPro" id="IPR011050">
    <property type="entry name" value="Pectin_lyase_fold/virulence"/>
</dbReference>
<dbReference type="Proteomes" id="UP000315648">
    <property type="component" value="Unassembled WGS sequence"/>
</dbReference>
<keyword evidence="11" id="KW-1185">Reference proteome</keyword>
<dbReference type="OrthoDB" id="182481at2"/>
<accession>A0A556QKZ0</accession>
<dbReference type="PANTHER" id="PTHR31736">
    <property type="match status" value="1"/>
</dbReference>
<dbReference type="GO" id="GO:0000272">
    <property type="term" value="P:polysaccharide catabolic process"/>
    <property type="evidence" value="ECO:0007669"/>
    <property type="project" value="UniProtKB-KW"/>
</dbReference>
<comment type="function">
    <text evidence="8">Pectinolytic enzyme involved in the degradation of xylogalacturonan (xga), a galacturonan backbone heavily substituted with xylose, and which is one important component of the hairy regions of pectin. Activity requires a galacturonic acid backbone substituted with xylose.</text>
</comment>
<evidence type="ECO:0000256" key="3">
    <source>
        <dbReference type="ARBA" id="ARBA00022801"/>
    </source>
</evidence>
<evidence type="ECO:0000256" key="6">
    <source>
        <dbReference type="ARBA" id="ARBA00023295"/>
    </source>
</evidence>
<comment type="caution">
    <text evidence="10">The sequence shown here is derived from an EMBL/GenBank/DDBJ whole genome shotgun (WGS) entry which is preliminary data.</text>
</comment>
<evidence type="ECO:0000313" key="11">
    <source>
        <dbReference type="Proteomes" id="UP000315648"/>
    </source>
</evidence>
<keyword evidence="6 9" id="KW-0326">Glycosidase</keyword>
<dbReference type="AlphaFoldDB" id="A0A556QKZ0"/>
<dbReference type="SUPFAM" id="SSF51126">
    <property type="entry name" value="Pectin lyase-like"/>
    <property type="match status" value="1"/>
</dbReference>
<dbReference type="PANTHER" id="PTHR31736:SF9">
    <property type="entry name" value="ENDO-XYLOGALACTURONAN HYDROLASE A-RELATED"/>
    <property type="match status" value="1"/>
</dbReference>
<evidence type="ECO:0000256" key="1">
    <source>
        <dbReference type="ARBA" id="ARBA00008834"/>
    </source>
</evidence>
<dbReference type="InterPro" id="IPR012334">
    <property type="entry name" value="Pectin_lyas_fold"/>
</dbReference>
<keyword evidence="5" id="KW-0119">Carbohydrate metabolism</keyword>
<keyword evidence="4" id="KW-0325">Glycoprotein</keyword>
<keyword evidence="7" id="KW-0624">Polysaccharide degradation</keyword>
<dbReference type="InterPro" id="IPR000743">
    <property type="entry name" value="Glyco_hydro_28"/>
</dbReference>
<keyword evidence="2" id="KW-0677">Repeat</keyword>
<dbReference type="EMBL" id="VMBG01000002">
    <property type="protein sequence ID" value="TSJ77306.1"/>
    <property type="molecule type" value="Genomic_DNA"/>
</dbReference>
<name>A0A556QKZ0_9BACT</name>
<dbReference type="RefSeq" id="WP_144353709.1">
    <property type="nucleotide sequence ID" value="NZ_CBCRVV010000013.1"/>
</dbReference>
<organism evidence="10 11">
    <name type="scientific">Rariglobus hedericola</name>
    <dbReference type="NCBI Taxonomy" id="2597822"/>
    <lineage>
        <taxon>Bacteria</taxon>
        <taxon>Pseudomonadati</taxon>
        <taxon>Verrucomicrobiota</taxon>
        <taxon>Opitutia</taxon>
        <taxon>Opitutales</taxon>
        <taxon>Opitutaceae</taxon>
        <taxon>Rariglobus</taxon>
    </lineage>
</organism>
<dbReference type="Pfam" id="PF00295">
    <property type="entry name" value="Glyco_hydro_28"/>
    <property type="match status" value="1"/>
</dbReference>
<evidence type="ECO:0000256" key="8">
    <source>
        <dbReference type="ARBA" id="ARBA00037278"/>
    </source>
</evidence>
<protein>
    <recommendedName>
        <fullName evidence="12">Endo-polygalacturonase</fullName>
    </recommendedName>
</protein>